<dbReference type="InterPro" id="IPR006311">
    <property type="entry name" value="TAT_signal"/>
</dbReference>
<sequence length="223" mass="25058">MISINQSVDRRKFLQSTALLTSGAFGLTVVPASIVAGPKTSAEDMSNIIGPMAGYAPQVGTLVSMMTWMRNVILFPVAGLTVEQLDYVHDAKANSIGAMLLHLAATERFYQLHTFENKKWGEWPEADVKRFSAASELGDEGRKNIKGNPLKYYLSTLEEVRSNTLSEFKKRDDAWLMSVDKEWFWGPTNNYCKWFHVCEHESNHNGQIKWLKSRLPGAKAGND</sequence>
<evidence type="ECO:0000313" key="1">
    <source>
        <dbReference type="EMBL" id="SHG67523.1"/>
    </source>
</evidence>
<evidence type="ECO:0008006" key="3">
    <source>
        <dbReference type="Google" id="ProtNLM"/>
    </source>
</evidence>
<dbReference type="InterPro" id="IPR034660">
    <property type="entry name" value="DinB/YfiT-like"/>
</dbReference>
<organism evidence="1 2">
    <name type="scientific">Chryseolinea serpens</name>
    <dbReference type="NCBI Taxonomy" id="947013"/>
    <lineage>
        <taxon>Bacteria</taxon>
        <taxon>Pseudomonadati</taxon>
        <taxon>Bacteroidota</taxon>
        <taxon>Cytophagia</taxon>
        <taxon>Cytophagales</taxon>
        <taxon>Fulvivirgaceae</taxon>
        <taxon>Chryseolinea</taxon>
    </lineage>
</organism>
<proteinExistence type="predicted"/>
<accession>A0A1M5LT37</accession>
<dbReference type="Gene3D" id="1.20.120.450">
    <property type="entry name" value="dinb family like domain"/>
    <property type="match status" value="1"/>
</dbReference>
<keyword evidence="2" id="KW-1185">Reference proteome</keyword>
<name>A0A1M5LT37_9BACT</name>
<dbReference type="SUPFAM" id="SSF109854">
    <property type="entry name" value="DinB/YfiT-like putative metalloenzymes"/>
    <property type="match status" value="1"/>
</dbReference>
<dbReference type="OrthoDB" id="117483at2"/>
<dbReference type="PROSITE" id="PS51318">
    <property type="entry name" value="TAT"/>
    <property type="match status" value="1"/>
</dbReference>
<gene>
    <name evidence="1" type="ORF">SAMN04488109_1352</name>
</gene>
<evidence type="ECO:0000313" key="2">
    <source>
        <dbReference type="Proteomes" id="UP000184212"/>
    </source>
</evidence>
<dbReference type="AlphaFoldDB" id="A0A1M5LT37"/>
<reference evidence="1 2" key="1">
    <citation type="submission" date="2016-11" db="EMBL/GenBank/DDBJ databases">
        <authorList>
            <person name="Jaros S."/>
            <person name="Januszkiewicz K."/>
            <person name="Wedrychowicz H."/>
        </authorList>
    </citation>
    <scope>NUCLEOTIDE SEQUENCE [LARGE SCALE GENOMIC DNA]</scope>
    <source>
        <strain evidence="1 2">DSM 24574</strain>
    </source>
</reference>
<protein>
    <recommendedName>
        <fullName evidence="3">DUF664 domain-containing protein</fullName>
    </recommendedName>
</protein>
<dbReference type="STRING" id="947013.SAMN04488109_1352"/>
<dbReference type="EMBL" id="FQWQ01000001">
    <property type="protein sequence ID" value="SHG67523.1"/>
    <property type="molecule type" value="Genomic_DNA"/>
</dbReference>
<dbReference type="Pfam" id="PF04978">
    <property type="entry name" value="MST"/>
    <property type="match status" value="1"/>
</dbReference>
<dbReference type="Proteomes" id="UP000184212">
    <property type="component" value="Unassembled WGS sequence"/>
</dbReference>
<dbReference type="InterPro" id="IPR007061">
    <property type="entry name" value="MST-like"/>
</dbReference>
<dbReference type="RefSeq" id="WP_084137944.1">
    <property type="nucleotide sequence ID" value="NZ_FQWQ01000001.1"/>
</dbReference>